<dbReference type="OrthoDB" id="1114455at2"/>
<keyword evidence="5" id="KW-1185">Reference proteome</keyword>
<protein>
    <recommendedName>
        <fullName evidence="6">Type IX secretion system PorP/SprF family membrane protein</fullName>
    </recommendedName>
</protein>
<evidence type="ECO:0008006" key="6">
    <source>
        <dbReference type="Google" id="ProtNLM"/>
    </source>
</evidence>
<evidence type="ECO:0000313" key="2">
    <source>
        <dbReference type="EMBL" id="GAL68154.1"/>
    </source>
</evidence>
<comment type="caution">
    <text evidence="2">The sequence shown here is derived from an EMBL/GenBank/DDBJ whole genome shotgun (WGS) entry which is preliminary data.</text>
</comment>
<evidence type="ECO:0000313" key="4">
    <source>
        <dbReference type="Proteomes" id="UP000029641"/>
    </source>
</evidence>
<dbReference type="STRING" id="504487.JCM19538_1574"/>
<dbReference type="EMBL" id="BBNR01000017">
    <property type="protein sequence ID" value="GAL68154.1"/>
    <property type="molecule type" value="Genomic_DNA"/>
</dbReference>
<sequence>MIQKTSFIKSLILVVFTALLSLETQAQQDPQYTQYMYNTMSVNAAYAGQRDVLSATALYRTQWVGIDGAPKTVTFGIHSPLKNERLGLGLNIVSDQLGPAEETSIDLNFSYTIPVDASGDLELSFGLKGGLHILDTDWSKGLFQNPDRLFNENINLISPTLGAAMYLHSDRWYLGLSVPNIFTTEHYDDFQESIATERLHYFLIGGYVFDLSERTKLKPAFLVKGVSGAPLIADLSVNALFNDKFTLGLAYRWDDSVSGLVGFQITPGLFAGYAYDATTTVLNNYNSGTHEIMLRFELQQIGKILSPRFF</sequence>
<organism evidence="2 4">
    <name type="scientific">Jejuia pallidilutea</name>
    <dbReference type="NCBI Taxonomy" id="504487"/>
    <lineage>
        <taxon>Bacteria</taxon>
        <taxon>Pseudomonadati</taxon>
        <taxon>Bacteroidota</taxon>
        <taxon>Flavobacteriia</taxon>
        <taxon>Flavobacteriales</taxon>
        <taxon>Flavobacteriaceae</taxon>
        <taxon>Jejuia</taxon>
    </lineage>
</organism>
<name>A0A090VY33_9FLAO</name>
<evidence type="ECO:0000313" key="3">
    <source>
        <dbReference type="EMBL" id="GAL89924.1"/>
    </source>
</evidence>
<keyword evidence="1" id="KW-0732">Signal</keyword>
<reference evidence="5" key="1">
    <citation type="journal article" date="2014" name="Genome Announc.">
        <title>Draft Genome Sequence of Marine Flavobacterium Jejuia pallidilutea Strain 11shimoA1 and Pigmentation Mutants.</title>
        <authorList>
            <person name="Takatani N."/>
            <person name="Nakanishi M."/>
            <person name="Meirelles P."/>
            <person name="Mino S."/>
            <person name="Suda W."/>
            <person name="Oshima K."/>
            <person name="Hattori M."/>
            <person name="Ohkuma M."/>
            <person name="Hosokawa M."/>
            <person name="Miyashita K."/>
            <person name="Thompson F.L."/>
            <person name="Niwa A."/>
            <person name="Sawabe T."/>
            <person name="Sawabe T."/>
        </authorList>
    </citation>
    <scope>NUCLEOTIDE SEQUENCE [LARGE SCALE GENOMIC DNA]</scope>
    <source>
        <strain evidence="5">JCM 19538</strain>
    </source>
</reference>
<feature type="chain" id="PRO_5007383000" description="Type IX secretion system PorP/SprF family membrane protein" evidence="1">
    <location>
        <begin position="27"/>
        <end position="310"/>
    </location>
</feature>
<evidence type="ECO:0000313" key="5">
    <source>
        <dbReference type="Proteomes" id="UP000030184"/>
    </source>
</evidence>
<dbReference type="Proteomes" id="UP000030184">
    <property type="component" value="Unassembled WGS sequence"/>
</dbReference>
<dbReference type="RefSeq" id="WP_042245053.1">
    <property type="nucleotide sequence ID" value="NZ_BBNR01000017.1"/>
</dbReference>
<proteinExistence type="predicted"/>
<evidence type="ECO:0000256" key="1">
    <source>
        <dbReference type="SAM" id="SignalP"/>
    </source>
</evidence>
<dbReference type="Proteomes" id="UP000029641">
    <property type="component" value="Unassembled WGS sequence"/>
</dbReference>
<feature type="signal peptide" evidence="1">
    <location>
        <begin position="1"/>
        <end position="26"/>
    </location>
</feature>
<dbReference type="NCBIfam" id="TIGR03519">
    <property type="entry name" value="T9SS_PorP_fam"/>
    <property type="match status" value="1"/>
</dbReference>
<dbReference type="AlphaFoldDB" id="A0A090VY33"/>
<dbReference type="InterPro" id="IPR019861">
    <property type="entry name" value="PorP/SprF_Bacteroidetes"/>
</dbReference>
<dbReference type="EMBL" id="BBNY01000059">
    <property type="protein sequence ID" value="GAL89924.1"/>
    <property type="molecule type" value="Genomic_DNA"/>
</dbReference>
<dbReference type="Pfam" id="PF11751">
    <property type="entry name" value="PorP_SprF"/>
    <property type="match status" value="1"/>
</dbReference>
<dbReference type="eggNOG" id="COG3064">
    <property type="taxonomic scope" value="Bacteria"/>
</dbReference>
<accession>A0A090VY33</accession>
<gene>
    <name evidence="2" type="ORF">JCM19301_296</name>
    <name evidence="3" type="ORF">JCM19538_1574</name>
</gene>